<dbReference type="Proteomes" id="UP001243212">
    <property type="component" value="Unassembled WGS sequence"/>
</dbReference>
<comment type="caution">
    <text evidence="1">The sequence shown here is derived from an EMBL/GenBank/DDBJ whole genome shotgun (WGS) entry which is preliminary data.</text>
</comment>
<dbReference type="RefSeq" id="WP_307682830.1">
    <property type="nucleotide sequence ID" value="NZ_JAUSQX010000001.1"/>
</dbReference>
<dbReference type="EMBL" id="JAUSQX010000001">
    <property type="protein sequence ID" value="MDP9806619.1"/>
    <property type="molecule type" value="Genomic_DNA"/>
</dbReference>
<dbReference type="InterPro" id="IPR029060">
    <property type="entry name" value="PIN-like_dom_sf"/>
</dbReference>
<dbReference type="SUPFAM" id="SSF88723">
    <property type="entry name" value="PIN domain-like"/>
    <property type="match status" value="1"/>
</dbReference>
<keyword evidence="2" id="KW-1185">Reference proteome</keyword>
<proteinExistence type="predicted"/>
<evidence type="ECO:0000313" key="1">
    <source>
        <dbReference type="EMBL" id="MDP9806619.1"/>
    </source>
</evidence>
<sequence>MFILDSNVFIEAKNRYYGFDFAPGFWDWLECAQQQSQICSLEAVRKELEARQDELSKWAVRNKPLFRKLDQKSADVFPALTSWAKGQNYSQSAITKFANNYADYELIAYAKAHSLVLVTHEKSSPNSRTSIKIPDACRAMGVKVVDTFEMLRSASARLILA</sequence>
<dbReference type="InterPro" id="IPR016541">
    <property type="entry name" value="UCP008505"/>
</dbReference>
<name>A0ABT9NGT7_9ACTO</name>
<gene>
    <name evidence="1" type="ORF">J2S70_001201</name>
</gene>
<reference evidence="1 2" key="1">
    <citation type="submission" date="2023-07" db="EMBL/GenBank/DDBJ databases">
        <title>Sequencing the genomes of 1000 actinobacteria strains.</title>
        <authorList>
            <person name="Klenk H.-P."/>
        </authorList>
    </citation>
    <scope>NUCLEOTIDE SEQUENCE [LARGE SCALE GENOMIC DNA]</scope>
    <source>
        <strain evidence="1 2">DSM 17163</strain>
    </source>
</reference>
<organism evidence="1 2">
    <name type="scientific">Trueperella bonasi</name>
    <dbReference type="NCBI Taxonomy" id="312286"/>
    <lineage>
        <taxon>Bacteria</taxon>
        <taxon>Bacillati</taxon>
        <taxon>Actinomycetota</taxon>
        <taxon>Actinomycetes</taxon>
        <taxon>Actinomycetales</taxon>
        <taxon>Actinomycetaceae</taxon>
        <taxon>Trueperella</taxon>
    </lineage>
</organism>
<accession>A0ABT9NGT7</accession>
<evidence type="ECO:0000313" key="2">
    <source>
        <dbReference type="Proteomes" id="UP001243212"/>
    </source>
</evidence>
<dbReference type="Pfam" id="PF14367">
    <property type="entry name" value="DUF4411"/>
    <property type="match status" value="1"/>
</dbReference>
<protein>
    <submittedName>
        <fullName evidence="1">Nuclease of putative toxin-antitoxin system</fullName>
    </submittedName>
</protein>